<name>A0A7C4GGM3_UNCW3</name>
<dbReference type="InterPro" id="IPR001789">
    <property type="entry name" value="Sig_transdc_resp-reg_receiver"/>
</dbReference>
<evidence type="ECO:0000256" key="3">
    <source>
        <dbReference type="PROSITE-ProRule" id="PRU00169"/>
    </source>
</evidence>
<keyword evidence="2" id="KW-0902">Two-component regulatory system</keyword>
<protein>
    <submittedName>
        <fullName evidence="5">Response regulator</fullName>
    </submittedName>
</protein>
<dbReference type="PANTHER" id="PTHR44591">
    <property type="entry name" value="STRESS RESPONSE REGULATOR PROTEIN 1"/>
    <property type="match status" value="1"/>
</dbReference>
<dbReference type="Gene3D" id="3.40.50.2300">
    <property type="match status" value="1"/>
</dbReference>
<evidence type="ECO:0000259" key="4">
    <source>
        <dbReference type="PROSITE" id="PS50110"/>
    </source>
</evidence>
<dbReference type="GO" id="GO:0000160">
    <property type="term" value="P:phosphorelay signal transduction system"/>
    <property type="evidence" value="ECO:0007669"/>
    <property type="project" value="UniProtKB-KW"/>
</dbReference>
<dbReference type="Pfam" id="PF00072">
    <property type="entry name" value="Response_reg"/>
    <property type="match status" value="1"/>
</dbReference>
<reference evidence="5" key="1">
    <citation type="journal article" date="2020" name="mSystems">
        <title>Genome- and Community-Level Interaction Insights into Carbon Utilization and Element Cycling Functions of Hydrothermarchaeota in Hydrothermal Sediment.</title>
        <authorList>
            <person name="Zhou Z."/>
            <person name="Liu Y."/>
            <person name="Xu W."/>
            <person name="Pan J."/>
            <person name="Luo Z.H."/>
            <person name="Li M."/>
        </authorList>
    </citation>
    <scope>NUCLEOTIDE SEQUENCE [LARGE SCALE GENOMIC DNA]</scope>
    <source>
        <strain evidence="5">SpSt-488</strain>
    </source>
</reference>
<keyword evidence="1 3" id="KW-0597">Phosphoprotein</keyword>
<evidence type="ECO:0000313" key="5">
    <source>
        <dbReference type="EMBL" id="HGK27942.1"/>
    </source>
</evidence>
<evidence type="ECO:0000256" key="2">
    <source>
        <dbReference type="ARBA" id="ARBA00023012"/>
    </source>
</evidence>
<dbReference type="EMBL" id="DSUT01000060">
    <property type="protein sequence ID" value="HGK27942.1"/>
    <property type="molecule type" value="Genomic_DNA"/>
</dbReference>
<sequence length="132" mass="14534">MTDTPSVRPRSDRPRVLLVDDNPGLLETLSDILAAAGFDVTPCQSCAEAREHIQTDGWDAVVLDIVLPEGNGIELLRLGLKTIPDTRFVLITAYTDSTLVDDARAAGAKHILHKPLDPERLLNILREITGWR</sequence>
<dbReference type="InterPro" id="IPR050595">
    <property type="entry name" value="Bact_response_regulator"/>
</dbReference>
<feature type="modified residue" description="4-aspartylphosphate" evidence="3">
    <location>
        <position position="64"/>
    </location>
</feature>
<dbReference type="InterPro" id="IPR011006">
    <property type="entry name" value="CheY-like_superfamily"/>
</dbReference>
<dbReference type="PROSITE" id="PS50110">
    <property type="entry name" value="RESPONSE_REGULATORY"/>
    <property type="match status" value="1"/>
</dbReference>
<dbReference type="SMART" id="SM00448">
    <property type="entry name" value="REC"/>
    <property type="match status" value="1"/>
</dbReference>
<dbReference type="AlphaFoldDB" id="A0A7C4GGM3"/>
<gene>
    <name evidence="5" type="ORF">ENS41_03215</name>
</gene>
<feature type="domain" description="Response regulatory" evidence="4">
    <location>
        <begin position="15"/>
        <end position="129"/>
    </location>
</feature>
<comment type="caution">
    <text evidence="5">The sequence shown here is derived from an EMBL/GenBank/DDBJ whole genome shotgun (WGS) entry which is preliminary data.</text>
</comment>
<dbReference type="PANTHER" id="PTHR44591:SF14">
    <property type="entry name" value="PROTEIN PILG"/>
    <property type="match status" value="1"/>
</dbReference>
<accession>A0A7C4GGM3</accession>
<evidence type="ECO:0000256" key="1">
    <source>
        <dbReference type="ARBA" id="ARBA00022553"/>
    </source>
</evidence>
<proteinExistence type="predicted"/>
<organism evidence="5">
    <name type="scientific">candidate division WOR-3 bacterium</name>
    <dbReference type="NCBI Taxonomy" id="2052148"/>
    <lineage>
        <taxon>Bacteria</taxon>
        <taxon>Bacteria division WOR-3</taxon>
    </lineage>
</organism>
<dbReference type="SUPFAM" id="SSF52172">
    <property type="entry name" value="CheY-like"/>
    <property type="match status" value="1"/>
</dbReference>